<evidence type="ECO:0000256" key="1">
    <source>
        <dbReference type="ARBA" id="ARBA00022737"/>
    </source>
</evidence>
<keyword evidence="1" id="KW-0677">Repeat</keyword>
<organism evidence="4">
    <name type="scientific">Selaginella moellendorffii</name>
    <name type="common">Spikemoss</name>
    <dbReference type="NCBI Taxonomy" id="88036"/>
    <lineage>
        <taxon>Eukaryota</taxon>
        <taxon>Viridiplantae</taxon>
        <taxon>Streptophyta</taxon>
        <taxon>Embryophyta</taxon>
        <taxon>Tracheophyta</taxon>
        <taxon>Lycopodiopsida</taxon>
        <taxon>Selaginellales</taxon>
        <taxon>Selaginellaceae</taxon>
        <taxon>Selaginella</taxon>
    </lineage>
</organism>
<dbReference type="HOGENOM" id="CLU_002706_15_6_1"/>
<dbReference type="EMBL" id="GL377643">
    <property type="protein sequence ID" value="EFJ11851.1"/>
    <property type="molecule type" value="Genomic_DNA"/>
</dbReference>
<name>D8SUL0_SELML</name>
<dbReference type="InterPro" id="IPR011990">
    <property type="entry name" value="TPR-like_helical_dom_sf"/>
</dbReference>
<dbReference type="eggNOG" id="KOG4197">
    <property type="taxonomic scope" value="Eukaryota"/>
</dbReference>
<dbReference type="Gene3D" id="1.25.40.10">
    <property type="entry name" value="Tetratricopeptide repeat domain"/>
    <property type="match status" value="6"/>
</dbReference>
<dbReference type="NCBIfam" id="TIGR00756">
    <property type="entry name" value="PPR"/>
    <property type="match status" value="4"/>
</dbReference>
<evidence type="ECO:0000313" key="3">
    <source>
        <dbReference type="EMBL" id="EFJ11851.1"/>
    </source>
</evidence>
<evidence type="ECO:0000256" key="2">
    <source>
        <dbReference type="PROSITE-ProRule" id="PRU00708"/>
    </source>
</evidence>
<feature type="repeat" description="PPR" evidence="2">
    <location>
        <begin position="530"/>
        <end position="564"/>
    </location>
</feature>
<reference evidence="3 4" key="1">
    <citation type="journal article" date="2011" name="Science">
        <title>The Selaginella genome identifies genetic changes associated with the evolution of vascular plants.</title>
        <authorList>
            <person name="Banks J.A."/>
            <person name="Nishiyama T."/>
            <person name="Hasebe M."/>
            <person name="Bowman J.L."/>
            <person name="Gribskov M."/>
            <person name="dePamphilis C."/>
            <person name="Albert V.A."/>
            <person name="Aono N."/>
            <person name="Aoyama T."/>
            <person name="Ambrose B.A."/>
            <person name="Ashton N.W."/>
            <person name="Axtell M.J."/>
            <person name="Barker E."/>
            <person name="Barker M.S."/>
            <person name="Bennetzen J.L."/>
            <person name="Bonawitz N.D."/>
            <person name="Chapple C."/>
            <person name="Cheng C."/>
            <person name="Correa L.G."/>
            <person name="Dacre M."/>
            <person name="DeBarry J."/>
            <person name="Dreyer I."/>
            <person name="Elias M."/>
            <person name="Engstrom E.M."/>
            <person name="Estelle M."/>
            <person name="Feng L."/>
            <person name="Finet C."/>
            <person name="Floyd S.K."/>
            <person name="Frommer W.B."/>
            <person name="Fujita T."/>
            <person name="Gramzow L."/>
            <person name="Gutensohn M."/>
            <person name="Harholt J."/>
            <person name="Hattori M."/>
            <person name="Heyl A."/>
            <person name="Hirai T."/>
            <person name="Hiwatashi Y."/>
            <person name="Ishikawa M."/>
            <person name="Iwata M."/>
            <person name="Karol K.G."/>
            <person name="Koehler B."/>
            <person name="Kolukisaoglu U."/>
            <person name="Kubo M."/>
            <person name="Kurata T."/>
            <person name="Lalonde S."/>
            <person name="Li K."/>
            <person name="Li Y."/>
            <person name="Litt A."/>
            <person name="Lyons E."/>
            <person name="Manning G."/>
            <person name="Maruyama T."/>
            <person name="Michael T.P."/>
            <person name="Mikami K."/>
            <person name="Miyazaki S."/>
            <person name="Morinaga S."/>
            <person name="Murata T."/>
            <person name="Mueller-Roeber B."/>
            <person name="Nelson D.R."/>
            <person name="Obara M."/>
            <person name="Oguri Y."/>
            <person name="Olmstead R.G."/>
            <person name="Onodera N."/>
            <person name="Petersen B.L."/>
            <person name="Pils B."/>
            <person name="Prigge M."/>
            <person name="Rensing S.A."/>
            <person name="Riano-Pachon D.M."/>
            <person name="Roberts A.W."/>
            <person name="Sato Y."/>
            <person name="Scheller H.V."/>
            <person name="Schulz B."/>
            <person name="Schulz C."/>
            <person name="Shakirov E.V."/>
            <person name="Shibagaki N."/>
            <person name="Shinohara N."/>
            <person name="Shippen D.E."/>
            <person name="Soerensen I."/>
            <person name="Sotooka R."/>
            <person name="Sugimoto N."/>
            <person name="Sugita M."/>
            <person name="Sumikawa N."/>
            <person name="Tanurdzic M."/>
            <person name="Theissen G."/>
            <person name="Ulvskov P."/>
            <person name="Wakazuki S."/>
            <person name="Weng J.K."/>
            <person name="Willats W.W."/>
            <person name="Wipf D."/>
            <person name="Wolf P.G."/>
            <person name="Yang L."/>
            <person name="Zimmer A.D."/>
            <person name="Zhu Q."/>
            <person name="Mitros T."/>
            <person name="Hellsten U."/>
            <person name="Loque D."/>
            <person name="Otillar R."/>
            <person name="Salamov A."/>
            <person name="Schmutz J."/>
            <person name="Shapiro H."/>
            <person name="Lindquist E."/>
            <person name="Lucas S."/>
            <person name="Rokhsar D."/>
            <person name="Grigoriev I.V."/>
        </authorList>
    </citation>
    <scope>NUCLEOTIDE SEQUENCE [LARGE SCALE GENOMIC DNA]</scope>
</reference>
<accession>D8SUL0</accession>
<dbReference type="InParanoid" id="D8SUL0"/>
<evidence type="ECO:0008006" key="5">
    <source>
        <dbReference type="Google" id="ProtNLM"/>
    </source>
</evidence>
<dbReference type="Proteomes" id="UP000001514">
    <property type="component" value="Unassembled WGS sequence"/>
</dbReference>
<sequence>MSSRKNVFSWTIIISAYVRADHGSDALQLFRTMNQEGDRADEVTLTTLLGACSSLEDLQQGKMIHSLIVELGYGEQDGEEQDLMVGNSLVNMYAKCRSLADAIAIFDRMKNRSVFSWTIMVTAFAQNGQLQRAIQCYRQMCCDGVDPNAVTFVALLAACSSGGELAAGRKIAARVEASGLDSDLIVGSAIVNFYGKCGRLDEAREAFDRMPAKNNVTWNGMIAAYVQSGAATQAMDLFATMEDEGVVPDAMAVSSILGACSGLESGKRIHSAVIDRRQELQSDRAVCNALVHMYARCGSLDDARLVFLAIPSKNTVSWTTIIAAFAQQENRDDIEAAFQLFREMDLDGVAPSEVTIFYALETCSKMDRGGLASGRALHTAMDTAGRVELLSSVEVLNSLLDMYASCGSLIDAEAIFFDHLLGKNVDVVSWTNMIAAYVQHGQSSSALLLAKKMDLEGVKSDEIAMSTILGACTAHQATSLGRELHRRARELGYASNTIVGNALVFMYGSWGRVDDAARVFQELKNANSPNSNTFTAMIAGYARQGRTLQALSLYNEMNLHGVEPRDATFTSIFQACSHAGFLAKALEHFVFIYDFQGLEPTAEHFGCVVDLLGRSGFVREAEELVLAMPYEPDIVAWRSLLASCGGSDQGASRRAAEEAVHLQPSGCSSHYVLLSNLVKTVGALNHHHEKNAYL</sequence>
<feature type="repeat" description="PPR" evidence="2">
    <location>
        <begin position="6"/>
        <end position="40"/>
    </location>
</feature>
<dbReference type="Pfam" id="PF01535">
    <property type="entry name" value="PPR"/>
    <property type="match status" value="4"/>
</dbReference>
<dbReference type="KEGG" id="smo:SELMODRAFT_182822"/>
<proteinExistence type="predicted"/>
<dbReference type="FunFam" id="1.25.40.10:FF:000242">
    <property type="entry name" value="Pentatricopeptide repeat-containing protein"/>
    <property type="match status" value="1"/>
</dbReference>
<feature type="repeat" description="PPR" evidence="2">
    <location>
        <begin position="113"/>
        <end position="147"/>
    </location>
</feature>
<dbReference type="Gramene" id="EFJ11851">
    <property type="protein sequence ID" value="EFJ11851"/>
    <property type="gene ID" value="SELMODRAFT_182822"/>
</dbReference>
<dbReference type="AlphaFoldDB" id="D8SUL0"/>
<dbReference type="FunFam" id="1.25.40.10:FF:000344">
    <property type="entry name" value="Pentatricopeptide repeat-containing protein"/>
    <property type="match status" value="1"/>
</dbReference>
<gene>
    <name evidence="3" type="ORF">SELMODRAFT_182822</name>
</gene>
<dbReference type="FunFam" id="1.25.40.10:FF:000285">
    <property type="entry name" value="Pentatricopeptide repeat-containing protein, chloroplastic"/>
    <property type="match status" value="1"/>
</dbReference>
<dbReference type="GO" id="GO:0003723">
    <property type="term" value="F:RNA binding"/>
    <property type="evidence" value="ECO:0007669"/>
    <property type="project" value="InterPro"/>
</dbReference>
<dbReference type="Pfam" id="PF13041">
    <property type="entry name" value="PPR_2"/>
    <property type="match status" value="4"/>
</dbReference>
<keyword evidence="4" id="KW-1185">Reference proteome</keyword>
<dbReference type="PROSITE" id="PS51375">
    <property type="entry name" value="PPR"/>
    <property type="match status" value="6"/>
</dbReference>
<dbReference type="PANTHER" id="PTHR24015:SF548">
    <property type="entry name" value="OS08G0340900 PROTEIN"/>
    <property type="match status" value="1"/>
</dbReference>
<evidence type="ECO:0000313" key="4">
    <source>
        <dbReference type="Proteomes" id="UP000001514"/>
    </source>
</evidence>
<dbReference type="SUPFAM" id="SSF48452">
    <property type="entry name" value="TPR-like"/>
    <property type="match status" value="1"/>
</dbReference>
<protein>
    <recommendedName>
        <fullName evidence="5">Pentacotripeptide-repeat region of PRORP domain-containing protein</fullName>
    </recommendedName>
</protein>
<feature type="repeat" description="PPR" evidence="2">
    <location>
        <begin position="426"/>
        <end position="460"/>
    </location>
</feature>
<feature type="repeat" description="PPR" evidence="2">
    <location>
        <begin position="314"/>
        <end position="351"/>
    </location>
</feature>
<dbReference type="PANTHER" id="PTHR24015">
    <property type="entry name" value="OS07G0578800 PROTEIN-RELATED"/>
    <property type="match status" value="1"/>
</dbReference>
<dbReference type="InterPro" id="IPR046960">
    <property type="entry name" value="PPR_At4g14850-like_plant"/>
</dbReference>
<feature type="repeat" description="PPR" evidence="2">
    <location>
        <begin position="214"/>
        <end position="248"/>
    </location>
</feature>
<dbReference type="GO" id="GO:0009451">
    <property type="term" value="P:RNA modification"/>
    <property type="evidence" value="ECO:0007669"/>
    <property type="project" value="InterPro"/>
</dbReference>
<dbReference type="InterPro" id="IPR002885">
    <property type="entry name" value="PPR_rpt"/>
</dbReference>